<proteinExistence type="predicted"/>
<name>A0A225UUD9_9STRA</name>
<dbReference type="AlphaFoldDB" id="A0A225UUD9"/>
<sequence>MSQNEIKVAMEIGLCHLVKSIHLALPALKGRYNIDVISVTFSTPLQNSLDFGSTYAELERPFPT</sequence>
<evidence type="ECO:0000313" key="1">
    <source>
        <dbReference type="EMBL" id="OWY95819.1"/>
    </source>
</evidence>
<gene>
    <name evidence="1" type="ORF">PHMEG_00034078</name>
</gene>
<reference evidence="2" key="1">
    <citation type="submission" date="2017-03" db="EMBL/GenBank/DDBJ databases">
        <title>Phytopthora megakarya and P. palmivora, two closely related causual agents of cacao black pod achieved similar genome size and gene model numbers by different mechanisms.</title>
        <authorList>
            <person name="Ali S."/>
            <person name="Shao J."/>
            <person name="Larry D.J."/>
            <person name="Kronmiller B."/>
            <person name="Shen D."/>
            <person name="Strem M.D."/>
            <person name="Melnick R.L."/>
            <person name="Guiltinan M.J."/>
            <person name="Tyler B.M."/>
            <person name="Meinhardt L.W."/>
            <person name="Bailey B.A."/>
        </authorList>
    </citation>
    <scope>NUCLEOTIDE SEQUENCE [LARGE SCALE GENOMIC DNA]</scope>
    <source>
        <strain evidence="2">zdho120</strain>
    </source>
</reference>
<dbReference type="EMBL" id="NBNE01012457">
    <property type="protein sequence ID" value="OWY95819.1"/>
    <property type="molecule type" value="Genomic_DNA"/>
</dbReference>
<evidence type="ECO:0000313" key="2">
    <source>
        <dbReference type="Proteomes" id="UP000198211"/>
    </source>
</evidence>
<keyword evidence="2" id="KW-1185">Reference proteome</keyword>
<dbReference type="Proteomes" id="UP000198211">
    <property type="component" value="Unassembled WGS sequence"/>
</dbReference>
<protein>
    <submittedName>
        <fullName evidence="1">Uncharacterized protein</fullName>
    </submittedName>
</protein>
<accession>A0A225UUD9</accession>
<organism evidence="1 2">
    <name type="scientific">Phytophthora megakarya</name>
    <dbReference type="NCBI Taxonomy" id="4795"/>
    <lineage>
        <taxon>Eukaryota</taxon>
        <taxon>Sar</taxon>
        <taxon>Stramenopiles</taxon>
        <taxon>Oomycota</taxon>
        <taxon>Peronosporomycetes</taxon>
        <taxon>Peronosporales</taxon>
        <taxon>Peronosporaceae</taxon>
        <taxon>Phytophthora</taxon>
    </lineage>
</organism>
<comment type="caution">
    <text evidence="1">The sequence shown here is derived from an EMBL/GenBank/DDBJ whole genome shotgun (WGS) entry which is preliminary data.</text>
</comment>